<dbReference type="Pfam" id="PF07904">
    <property type="entry name" value="Eaf7"/>
    <property type="match status" value="1"/>
</dbReference>
<comment type="similarity">
    <text evidence="2">Belongs to the EAF7 family.</text>
</comment>
<dbReference type="PANTHER" id="PTHR13581:SF5">
    <property type="entry name" value="MRG_MORF4L-BINDING PROTEIN"/>
    <property type="match status" value="1"/>
</dbReference>
<dbReference type="AlphaFoldDB" id="A0AAN8ITX4"/>
<dbReference type="GO" id="GO:0006325">
    <property type="term" value="P:chromatin organization"/>
    <property type="evidence" value="ECO:0007669"/>
    <property type="project" value="UniProtKB-KW"/>
</dbReference>
<organism evidence="8 9">
    <name type="scientific">Trichostrongylus colubriformis</name>
    <name type="common">Black scour worm</name>
    <dbReference type="NCBI Taxonomy" id="6319"/>
    <lineage>
        <taxon>Eukaryota</taxon>
        <taxon>Metazoa</taxon>
        <taxon>Ecdysozoa</taxon>
        <taxon>Nematoda</taxon>
        <taxon>Chromadorea</taxon>
        <taxon>Rhabditida</taxon>
        <taxon>Rhabditina</taxon>
        <taxon>Rhabditomorpha</taxon>
        <taxon>Strongyloidea</taxon>
        <taxon>Trichostrongylidae</taxon>
        <taxon>Trichostrongylus</taxon>
    </lineage>
</organism>
<feature type="region of interest" description="Disordered" evidence="7">
    <location>
        <begin position="192"/>
        <end position="558"/>
    </location>
</feature>
<feature type="compositionally biased region" description="Basic and acidic residues" evidence="7">
    <location>
        <begin position="390"/>
        <end position="404"/>
    </location>
</feature>
<feature type="compositionally biased region" description="Basic and acidic residues" evidence="7">
    <location>
        <begin position="307"/>
        <end position="324"/>
    </location>
</feature>
<feature type="compositionally biased region" description="Polar residues" evidence="7">
    <location>
        <begin position="441"/>
        <end position="460"/>
    </location>
</feature>
<feature type="compositionally biased region" description="Low complexity" evidence="7">
    <location>
        <begin position="346"/>
        <end position="359"/>
    </location>
</feature>
<keyword evidence="9" id="KW-1185">Reference proteome</keyword>
<gene>
    <name evidence="8" type="ORF">GCK32_005746</name>
</gene>
<evidence type="ECO:0000313" key="8">
    <source>
        <dbReference type="EMBL" id="KAK5985831.1"/>
    </source>
</evidence>
<dbReference type="Proteomes" id="UP001331761">
    <property type="component" value="Unassembled WGS sequence"/>
</dbReference>
<feature type="compositionally biased region" description="Polar residues" evidence="7">
    <location>
        <begin position="468"/>
        <end position="483"/>
    </location>
</feature>
<dbReference type="GO" id="GO:0005634">
    <property type="term" value="C:nucleus"/>
    <property type="evidence" value="ECO:0007669"/>
    <property type="project" value="UniProtKB-SubCell"/>
</dbReference>
<dbReference type="GO" id="GO:0006357">
    <property type="term" value="P:regulation of transcription by RNA polymerase II"/>
    <property type="evidence" value="ECO:0007669"/>
    <property type="project" value="TreeGrafter"/>
</dbReference>
<feature type="compositionally biased region" description="Basic residues" evidence="7">
    <location>
        <begin position="213"/>
        <end position="225"/>
    </location>
</feature>
<evidence type="ECO:0000256" key="5">
    <source>
        <dbReference type="ARBA" id="ARBA00023163"/>
    </source>
</evidence>
<protein>
    <submittedName>
        <fullName evidence="8">Uncharacterized protein</fullName>
    </submittedName>
</protein>
<feature type="compositionally biased region" description="Polar residues" evidence="7">
    <location>
        <begin position="294"/>
        <end position="303"/>
    </location>
</feature>
<comment type="subcellular location">
    <subcellularLocation>
        <location evidence="1">Nucleus</location>
    </subcellularLocation>
</comment>
<sequence length="558" mass="62351">MENNARKCKTRQVDCRPIVHMTRMSEQQIKDTYFAPLGQKSRSQPVWCPHAEARLLQLMCRYRPIGINKQINLDLISMYMKHIYAKEQGVSTFIRDTDLELYAEELKLPPCERKARFEPCYVIRPTLQQIIEKMNTWYDLNWLEYKEMANIPPELSAIGEFKLPSDYFTDIQDLDSNDEKAAQKMHCVYTSNLPKTPTSAPPISEHSKPASVSRRRNEKVSRRRSAKEGGRSGNLHCSEENRRSLSQGKCQRGCSSKNSSGKRSVIRNGTQTPSSANRSTPGRRRHHSEPKTVPASNRGTASTPRRHQSESRRRVRKIFSDSHRRSGNRGVSLEATEHLSPKIVATPRSSSTRSGCRSTAGKKQNPSAARKPKQNDATPRKRCRLPSSVSRDDSQMVSRGDGKLSHKGRTASDDSGSSPAKPVTTGKQGTPATVLEKCGNSGDTSEPVSQTRQPLSQKQPVTDALQKPPQSESPARSSTSLVPSENPAEEETQENAPSKLSACEGAPQSSSSKTQKAKLRQSRPSKKSKPAHRRRTSASSRKEKTKGKRTRDDVKNTR</sequence>
<reference evidence="8 9" key="1">
    <citation type="submission" date="2019-10" db="EMBL/GenBank/DDBJ databases">
        <title>Assembly and Annotation for the nematode Trichostrongylus colubriformis.</title>
        <authorList>
            <person name="Martin J."/>
        </authorList>
    </citation>
    <scope>NUCLEOTIDE SEQUENCE [LARGE SCALE GENOMIC DNA]</scope>
    <source>
        <strain evidence="8">G859</strain>
        <tissue evidence="8">Whole worm</tissue>
    </source>
</reference>
<feature type="compositionally biased region" description="Polar residues" evidence="7">
    <location>
        <begin position="244"/>
        <end position="280"/>
    </location>
</feature>
<keyword evidence="3" id="KW-0156">Chromatin regulator</keyword>
<evidence type="ECO:0000256" key="7">
    <source>
        <dbReference type="SAM" id="MobiDB-lite"/>
    </source>
</evidence>
<comment type="caution">
    <text evidence="8">The sequence shown here is derived from an EMBL/GenBank/DDBJ whole genome shotgun (WGS) entry which is preliminary data.</text>
</comment>
<dbReference type="GO" id="GO:0035267">
    <property type="term" value="C:NuA4 histone acetyltransferase complex"/>
    <property type="evidence" value="ECO:0007669"/>
    <property type="project" value="TreeGrafter"/>
</dbReference>
<name>A0AAN8ITX4_TRICO</name>
<dbReference type="InterPro" id="IPR012423">
    <property type="entry name" value="Eaf7/MRGBP"/>
</dbReference>
<accession>A0AAN8ITX4</accession>
<dbReference type="PANTHER" id="PTHR13581">
    <property type="entry name" value="MRG-BINDING PROTEIN"/>
    <property type="match status" value="1"/>
</dbReference>
<proteinExistence type="inferred from homology"/>
<evidence type="ECO:0000256" key="3">
    <source>
        <dbReference type="ARBA" id="ARBA00022853"/>
    </source>
</evidence>
<dbReference type="EMBL" id="WIXE01001299">
    <property type="protein sequence ID" value="KAK5985831.1"/>
    <property type="molecule type" value="Genomic_DNA"/>
</dbReference>
<keyword evidence="5" id="KW-0804">Transcription</keyword>
<keyword evidence="6" id="KW-0539">Nucleus</keyword>
<feature type="compositionally biased region" description="Basic residues" evidence="7">
    <location>
        <begin position="515"/>
        <end position="536"/>
    </location>
</feature>
<evidence type="ECO:0000256" key="2">
    <source>
        <dbReference type="ARBA" id="ARBA00007117"/>
    </source>
</evidence>
<evidence type="ECO:0000313" key="9">
    <source>
        <dbReference type="Proteomes" id="UP001331761"/>
    </source>
</evidence>
<keyword evidence="4" id="KW-0805">Transcription regulation</keyword>
<evidence type="ECO:0000256" key="1">
    <source>
        <dbReference type="ARBA" id="ARBA00004123"/>
    </source>
</evidence>
<evidence type="ECO:0000256" key="4">
    <source>
        <dbReference type="ARBA" id="ARBA00023015"/>
    </source>
</evidence>
<evidence type="ECO:0000256" key="6">
    <source>
        <dbReference type="ARBA" id="ARBA00023242"/>
    </source>
</evidence>